<dbReference type="InterPro" id="IPR003280">
    <property type="entry name" value="2pore_dom_K_chnl"/>
</dbReference>
<feature type="transmembrane region" description="Helical" evidence="10">
    <location>
        <begin position="218"/>
        <end position="237"/>
    </location>
</feature>
<gene>
    <name evidence="12" type="ORF">DERF_011649</name>
</gene>
<feature type="region of interest" description="Disordered" evidence="9">
    <location>
        <begin position="525"/>
        <end position="564"/>
    </location>
</feature>
<evidence type="ECO:0000313" key="13">
    <source>
        <dbReference type="Proteomes" id="UP000790347"/>
    </source>
</evidence>
<dbReference type="GO" id="GO:0005886">
    <property type="term" value="C:plasma membrane"/>
    <property type="evidence" value="ECO:0007669"/>
    <property type="project" value="TreeGrafter"/>
</dbReference>
<keyword evidence="13" id="KW-1185">Reference proteome</keyword>
<dbReference type="GO" id="GO:0015271">
    <property type="term" value="F:outward rectifier potassium channel activity"/>
    <property type="evidence" value="ECO:0007669"/>
    <property type="project" value="TreeGrafter"/>
</dbReference>
<keyword evidence="2 8" id="KW-0813">Transport</keyword>
<feature type="transmembrane region" description="Helical" evidence="10">
    <location>
        <begin position="438"/>
        <end position="457"/>
    </location>
</feature>
<feature type="transmembrane region" description="Helical" evidence="10">
    <location>
        <begin position="249"/>
        <end position="272"/>
    </location>
</feature>
<keyword evidence="3 8" id="KW-0812">Transmembrane</keyword>
<organism evidence="12 13">
    <name type="scientific">Dermatophagoides farinae</name>
    <name type="common">American house dust mite</name>
    <dbReference type="NCBI Taxonomy" id="6954"/>
    <lineage>
        <taxon>Eukaryota</taxon>
        <taxon>Metazoa</taxon>
        <taxon>Ecdysozoa</taxon>
        <taxon>Arthropoda</taxon>
        <taxon>Chelicerata</taxon>
        <taxon>Arachnida</taxon>
        <taxon>Acari</taxon>
        <taxon>Acariformes</taxon>
        <taxon>Sarcoptiformes</taxon>
        <taxon>Astigmata</taxon>
        <taxon>Psoroptidia</taxon>
        <taxon>Analgoidea</taxon>
        <taxon>Pyroglyphidae</taxon>
        <taxon>Dermatophagoidinae</taxon>
        <taxon>Dermatophagoides</taxon>
    </lineage>
</organism>
<name>A0A922HSK9_DERFA</name>
<evidence type="ECO:0000256" key="5">
    <source>
        <dbReference type="ARBA" id="ARBA00023065"/>
    </source>
</evidence>
<comment type="subcellular location">
    <subcellularLocation>
        <location evidence="1">Membrane</location>
        <topology evidence="1">Multi-pass membrane protein</topology>
    </subcellularLocation>
</comment>
<dbReference type="PANTHER" id="PTHR11003">
    <property type="entry name" value="POTASSIUM CHANNEL, SUBFAMILY K"/>
    <property type="match status" value="1"/>
</dbReference>
<comment type="caution">
    <text evidence="12">The sequence shown here is derived from an EMBL/GenBank/DDBJ whole genome shotgun (WGS) entry which is preliminary data.</text>
</comment>
<evidence type="ECO:0000256" key="3">
    <source>
        <dbReference type="ARBA" id="ARBA00022692"/>
    </source>
</evidence>
<feature type="compositionally biased region" description="Low complexity" evidence="9">
    <location>
        <begin position="1"/>
        <end position="13"/>
    </location>
</feature>
<reference evidence="12" key="2">
    <citation type="journal article" date="2022" name="Res Sq">
        <title>Comparative Genomics Reveals Insights into the Divergent Evolution of Astigmatic Mites and Household Pest Adaptations.</title>
        <authorList>
            <person name="Xiong Q."/>
            <person name="Wan A.T.-Y."/>
            <person name="Liu X.-Y."/>
            <person name="Fung C.S.-H."/>
            <person name="Xiao X."/>
            <person name="Malainual N."/>
            <person name="Hou J."/>
            <person name="Wang L."/>
            <person name="Wang M."/>
            <person name="Yang K."/>
            <person name="Cui Y."/>
            <person name="Leung E."/>
            <person name="Nong W."/>
            <person name="Shin S.-K."/>
            <person name="Au S."/>
            <person name="Jeong K.Y."/>
            <person name="Chew F.T."/>
            <person name="Hui J."/>
            <person name="Leung T.F."/>
            <person name="Tungtrongchitr A."/>
            <person name="Zhong N."/>
            <person name="Liu Z."/>
            <person name="Tsui S."/>
        </authorList>
    </citation>
    <scope>NUCLEOTIDE SEQUENCE</scope>
    <source>
        <strain evidence="12">Derf</strain>
        <tissue evidence="12">Whole organism</tissue>
    </source>
</reference>
<evidence type="ECO:0000256" key="4">
    <source>
        <dbReference type="ARBA" id="ARBA00022989"/>
    </source>
</evidence>
<keyword evidence="5 8" id="KW-0406">Ion transport</keyword>
<dbReference type="PANTHER" id="PTHR11003:SF335">
    <property type="entry name" value="POTASSIUM CHANNEL DOMAIN-CONTAINING PROTEIN"/>
    <property type="match status" value="1"/>
</dbReference>
<evidence type="ECO:0000256" key="10">
    <source>
        <dbReference type="SAM" id="Phobius"/>
    </source>
</evidence>
<feature type="transmembrane region" description="Helical" evidence="10">
    <location>
        <begin position="407"/>
        <end position="432"/>
    </location>
</feature>
<feature type="compositionally biased region" description="Polar residues" evidence="9">
    <location>
        <begin position="25"/>
        <end position="38"/>
    </location>
</feature>
<dbReference type="AlphaFoldDB" id="A0A922HSK9"/>
<dbReference type="Gene3D" id="1.10.287.70">
    <property type="match status" value="1"/>
</dbReference>
<dbReference type="InterPro" id="IPR013099">
    <property type="entry name" value="K_chnl_dom"/>
</dbReference>
<dbReference type="Proteomes" id="UP000790347">
    <property type="component" value="Unassembled WGS sequence"/>
</dbReference>
<protein>
    <recommendedName>
        <fullName evidence="11">Potassium channel domain-containing protein</fullName>
    </recommendedName>
</protein>
<dbReference type="EMBL" id="ASGP02000005">
    <property type="protein sequence ID" value="KAH9506943.1"/>
    <property type="molecule type" value="Genomic_DNA"/>
</dbReference>
<feature type="region of interest" description="Disordered" evidence="9">
    <location>
        <begin position="1"/>
        <end position="38"/>
    </location>
</feature>
<evidence type="ECO:0000256" key="9">
    <source>
        <dbReference type="SAM" id="MobiDB-lite"/>
    </source>
</evidence>
<dbReference type="PRINTS" id="PR01333">
    <property type="entry name" value="2POREKCHANEL"/>
</dbReference>
<dbReference type="GO" id="GO:0022841">
    <property type="term" value="F:potassium ion leak channel activity"/>
    <property type="evidence" value="ECO:0007669"/>
    <property type="project" value="TreeGrafter"/>
</dbReference>
<proteinExistence type="inferred from homology"/>
<accession>A0A922HSK9</accession>
<keyword evidence="4 10" id="KW-1133">Transmembrane helix</keyword>
<dbReference type="GO" id="GO:0030322">
    <property type="term" value="P:stabilization of membrane potential"/>
    <property type="evidence" value="ECO:0007669"/>
    <property type="project" value="TreeGrafter"/>
</dbReference>
<feature type="transmembrane region" description="Helical" evidence="10">
    <location>
        <begin position="93"/>
        <end position="114"/>
    </location>
</feature>
<evidence type="ECO:0000256" key="2">
    <source>
        <dbReference type="ARBA" id="ARBA00022448"/>
    </source>
</evidence>
<evidence type="ECO:0000256" key="6">
    <source>
        <dbReference type="ARBA" id="ARBA00023136"/>
    </source>
</evidence>
<feature type="transmembrane region" description="Helical" evidence="10">
    <location>
        <begin position="464"/>
        <end position="485"/>
    </location>
</feature>
<feature type="domain" description="Potassium channel" evidence="11">
    <location>
        <begin position="417"/>
        <end position="489"/>
    </location>
</feature>
<reference evidence="12" key="1">
    <citation type="submission" date="2013-05" db="EMBL/GenBank/DDBJ databases">
        <authorList>
            <person name="Yim A.K.Y."/>
            <person name="Chan T.F."/>
            <person name="Ji K.M."/>
            <person name="Liu X.Y."/>
            <person name="Zhou J.W."/>
            <person name="Li R.Q."/>
            <person name="Yang K.Y."/>
            <person name="Li J."/>
            <person name="Li M."/>
            <person name="Law P.T.W."/>
            <person name="Wu Y.L."/>
            <person name="Cai Z.L."/>
            <person name="Qin H."/>
            <person name="Bao Y."/>
            <person name="Leung R.K.K."/>
            <person name="Ng P.K.S."/>
            <person name="Zou J."/>
            <person name="Zhong X.J."/>
            <person name="Ran P.X."/>
            <person name="Zhong N.S."/>
            <person name="Liu Z.G."/>
            <person name="Tsui S.K.W."/>
        </authorList>
    </citation>
    <scope>NUCLEOTIDE SEQUENCE</scope>
    <source>
        <strain evidence="12">Derf</strain>
        <tissue evidence="12">Whole organism</tissue>
    </source>
</reference>
<evidence type="ECO:0000256" key="8">
    <source>
        <dbReference type="RuleBase" id="RU003857"/>
    </source>
</evidence>
<comment type="similarity">
    <text evidence="8">Belongs to the two pore domain potassium channel (TC 1.A.1.8) family.</text>
</comment>
<dbReference type="Pfam" id="PF07885">
    <property type="entry name" value="Ion_trans_2"/>
    <property type="match status" value="2"/>
</dbReference>
<keyword evidence="7 8" id="KW-0407">Ion channel</keyword>
<evidence type="ECO:0000313" key="12">
    <source>
        <dbReference type="EMBL" id="KAH9506943.1"/>
    </source>
</evidence>
<evidence type="ECO:0000259" key="11">
    <source>
        <dbReference type="Pfam" id="PF07885"/>
    </source>
</evidence>
<feature type="domain" description="Potassium channel" evidence="11">
    <location>
        <begin position="215"/>
        <end position="273"/>
    </location>
</feature>
<evidence type="ECO:0000256" key="1">
    <source>
        <dbReference type="ARBA" id="ARBA00004141"/>
    </source>
</evidence>
<keyword evidence="6 10" id="KW-0472">Membrane</keyword>
<evidence type="ECO:0000256" key="7">
    <source>
        <dbReference type="ARBA" id="ARBA00023303"/>
    </source>
</evidence>
<sequence length="564" mass="64032">MANITSPRSTTTPRAPPRFHRSGIGKNSHQSLSSPRFSNSFRNVPSSRSMFVVDPKTLATRLLVKPNFDDVLEGTNTRLVRLFVWLKRLSESWFTHVLLLIALILYACLGGAIFSTIEGNHEKEQNAIIRQLYEPIDQMTDKIIDELWRYRQNFPLPNDHDDDDGDNEHYNDQYVPIIDQYWYLKVEDELDRFDWIVREQCSKRLNYSIERFDETDRWDFIGSVFFSMTVFTTIGYGDSPPVTTLGKTATMIYSFFGIPLLLIVLADFGRIFTKIIKYLIMSCRRIYYDRSLRSVRHMGRKATRSTKFQQAIMDTLNKIQRQPPFFIDSNTGRVTMLPPPEISQPNLQSTTNPMMASSSSSSSVLYRQNPIPMVTISPSSPTSPSTMMTPETPMPTMLDFDEMDDEFNLPISLALAILMLYLFLGAILFWAFENWTLFQAFYFVFISMSTIGFGDFVPTQFNVLLYAFIYFLFGLALTSMCINVIQEKLSSTFEKARVTIGESIGLDPSTPITIVNPNLNPLSQETTAAAAATSSSSKSSSRQSSPEKPPASTTKTSSSSSLKP</sequence>
<dbReference type="SUPFAM" id="SSF81324">
    <property type="entry name" value="Voltage-gated potassium channels"/>
    <property type="match status" value="2"/>
</dbReference>